<accession>A0A381YYF9</accession>
<sequence>MKKLFIIFWLFATMLYCQTPLTLQGQAYLNLNNSLSLEQAQIQCKQLATINAIETHLLTLNPNLELNNVIIECILGNLFNVNVVEEEISDVDLYRRVIISTNSQYITMCIPN</sequence>
<proteinExistence type="predicted"/>
<protein>
    <submittedName>
        <fullName evidence="1">Uncharacterized protein</fullName>
    </submittedName>
</protein>
<name>A0A381YYF9_9ZZZZ</name>
<organism evidence="1">
    <name type="scientific">marine metagenome</name>
    <dbReference type="NCBI Taxonomy" id="408172"/>
    <lineage>
        <taxon>unclassified sequences</taxon>
        <taxon>metagenomes</taxon>
        <taxon>ecological metagenomes</taxon>
    </lineage>
</organism>
<gene>
    <name evidence="1" type="ORF">METZ01_LOCUS134838</name>
</gene>
<dbReference type="EMBL" id="UINC01019368">
    <property type="protein sequence ID" value="SVA81984.1"/>
    <property type="molecule type" value="Genomic_DNA"/>
</dbReference>
<evidence type="ECO:0000313" key="1">
    <source>
        <dbReference type="EMBL" id="SVA81984.1"/>
    </source>
</evidence>
<reference evidence="1" key="1">
    <citation type="submission" date="2018-05" db="EMBL/GenBank/DDBJ databases">
        <authorList>
            <person name="Lanie J.A."/>
            <person name="Ng W.-L."/>
            <person name="Kazmierczak K.M."/>
            <person name="Andrzejewski T.M."/>
            <person name="Davidsen T.M."/>
            <person name="Wayne K.J."/>
            <person name="Tettelin H."/>
            <person name="Glass J.I."/>
            <person name="Rusch D."/>
            <person name="Podicherti R."/>
            <person name="Tsui H.-C.T."/>
            <person name="Winkler M.E."/>
        </authorList>
    </citation>
    <scope>NUCLEOTIDE SEQUENCE</scope>
</reference>
<dbReference type="AlphaFoldDB" id="A0A381YYF9"/>